<keyword evidence="1" id="KW-0575">Peroxidase</keyword>
<dbReference type="Gene3D" id="3.30.300.20">
    <property type="match status" value="1"/>
</dbReference>
<keyword evidence="2" id="KW-1185">Reference proteome</keyword>
<dbReference type="Pfam" id="PF02566">
    <property type="entry name" value="OsmC"/>
    <property type="match status" value="1"/>
</dbReference>
<dbReference type="SUPFAM" id="SSF82784">
    <property type="entry name" value="OsmC-like"/>
    <property type="match status" value="1"/>
</dbReference>
<dbReference type="InterPro" id="IPR036102">
    <property type="entry name" value="OsmC/Ohrsf"/>
</dbReference>
<protein>
    <submittedName>
        <fullName evidence="1">OsmC family protein</fullName>
        <ecNumber evidence="1">1.11.1.-</ecNumber>
    </submittedName>
</protein>
<dbReference type="Proteomes" id="UP001597295">
    <property type="component" value="Unassembled WGS sequence"/>
</dbReference>
<dbReference type="PANTHER" id="PTHR34352:SF1">
    <property type="entry name" value="PROTEIN YHFA"/>
    <property type="match status" value="1"/>
</dbReference>
<proteinExistence type="predicted"/>
<dbReference type="RefSeq" id="WP_379875178.1">
    <property type="nucleotide sequence ID" value="NZ_JBHUIP010000003.1"/>
</dbReference>
<accession>A0ABW5DM86</accession>
<gene>
    <name evidence="1" type="ORF">ACFSM5_05115</name>
</gene>
<dbReference type="InterPro" id="IPR003718">
    <property type="entry name" value="OsmC/Ohr_fam"/>
</dbReference>
<sequence>MVSFNVKTRSIGATAQLGPTGEPTLVSDTGGSAPIATSVSGAGFNPMDLMFGALATCLVLSARIAAKKLGWWERIEDIRVHVTGTKAESYPSRIETFQIRFEIDGGLSDPERHQLIEEAEAICTVSNTMKTPPGFEVVE</sequence>
<dbReference type="InterPro" id="IPR015946">
    <property type="entry name" value="KH_dom-like_a/b"/>
</dbReference>
<name>A0ABW5DM86_9PROT</name>
<evidence type="ECO:0000313" key="1">
    <source>
        <dbReference type="EMBL" id="MFD2262258.1"/>
    </source>
</evidence>
<reference evidence="2" key="1">
    <citation type="journal article" date="2019" name="Int. J. Syst. Evol. Microbiol.">
        <title>The Global Catalogue of Microorganisms (GCM) 10K type strain sequencing project: providing services to taxonomists for standard genome sequencing and annotation.</title>
        <authorList>
            <consortium name="The Broad Institute Genomics Platform"/>
            <consortium name="The Broad Institute Genome Sequencing Center for Infectious Disease"/>
            <person name="Wu L."/>
            <person name="Ma J."/>
        </authorList>
    </citation>
    <scope>NUCLEOTIDE SEQUENCE [LARGE SCALE GENOMIC DNA]</scope>
    <source>
        <strain evidence="2">CGMCC 1.19062</strain>
    </source>
</reference>
<dbReference type="GO" id="GO:0004601">
    <property type="term" value="F:peroxidase activity"/>
    <property type="evidence" value="ECO:0007669"/>
    <property type="project" value="UniProtKB-KW"/>
</dbReference>
<organism evidence="1 2">
    <name type="scientific">Lacibacterium aquatile</name>
    <dbReference type="NCBI Taxonomy" id="1168082"/>
    <lineage>
        <taxon>Bacteria</taxon>
        <taxon>Pseudomonadati</taxon>
        <taxon>Pseudomonadota</taxon>
        <taxon>Alphaproteobacteria</taxon>
        <taxon>Rhodospirillales</taxon>
        <taxon>Rhodospirillaceae</taxon>
    </lineage>
</organism>
<dbReference type="EC" id="1.11.1.-" evidence="1"/>
<comment type="caution">
    <text evidence="1">The sequence shown here is derived from an EMBL/GenBank/DDBJ whole genome shotgun (WGS) entry which is preliminary data.</text>
</comment>
<dbReference type="EMBL" id="JBHUIP010000003">
    <property type="protein sequence ID" value="MFD2262258.1"/>
    <property type="molecule type" value="Genomic_DNA"/>
</dbReference>
<evidence type="ECO:0000313" key="2">
    <source>
        <dbReference type="Proteomes" id="UP001597295"/>
    </source>
</evidence>
<keyword evidence="1" id="KW-0560">Oxidoreductase</keyword>
<dbReference type="PANTHER" id="PTHR34352">
    <property type="entry name" value="PROTEIN YHFA"/>
    <property type="match status" value="1"/>
</dbReference>